<feature type="region of interest" description="Disordered" evidence="4">
    <location>
        <begin position="114"/>
        <end position="253"/>
    </location>
</feature>
<name>A0AAV9XN43_9PEZI</name>
<reference evidence="5 6" key="1">
    <citation type="submission" date="2019-10" db="EMBL/GenBank/DDBJ databases">
        <authorList>
            <person name="Palmer J.M."/>
        </authorList>
    </citation>
    <scope>NUCLEOTIDE SEQUENCE [LARGE SCALE GENOMIC DNA]</scope>
    <source>
        <strain evidence="5 6">TWF694</strain>
    </source>
</reference>
<feature type="repeat" description="ANK" evidence="3">
    <location>
        <begin position="629"/>
        <end position="663"/>
    </location>
</feature>
<feature type="compositionally biased region" description="Basic residues" evidence="4">
    <location>
        <begin position="120"/>
        <end position="131"/>
    </location>
</feature>
<evidence type="ECO:0000313" key="5">
    <source>
        <dbReference type="EMBL" id="KAK6542982.1"/>
    </source>
</evidence>
<feature type="compositionally biased region" description="Acidic residues" evidence="4">
    <location>
        <begin position="241"/>
        <end position="253"/>
    </location>
</feature>
<dbReference type="PANTHER" id="PTHR24123">
    <property type="entry name" value="ANKYRIN REPEAT-CONTAINING"/>
    <property type="match status" value="1"/>
</dbReference>
<keyword evidence="6" id="KW-1185">Reference proteome</keyword>
<comment type="caution">
    <text evidence="5">The sequence shown here is derived from an EMBL/GenBank/DDBJ whole genome shotgun (WGS) entry which is preliminary data.</text>
</comment>
<dbReference type="SUPFAM" id="SSF48403">
    <property type="entry name" value="Ankyrin repeat"/>
    <property type="match status" value="1"/>
</dbReference>
<dbReference type="InterPro" id="IPR036770">
    <property type="entry name" value="Ankyrin_rpt-contain_sf"/>
</dbReference>
<dbReference type="Proteomes" id="UP001365542">
    <property type="component" value="Unassembled WGS sequence"/>
</dbReference>
<accession>A0AAV9XN43</accession>
<dbReference type="Gene3D" id="1.25.40.20">
    <property type="entry name" value="Ankyrin repeat-containing domain"/>
    <property type="match status" value="2"/>
</dbReference>
<feature type="compositionally biased region" description="Basic and acidic residues" evidence="4">
    <location>
        <begin position="152"/>
        <end position="161"/>
    </location>
</feature>
<evidence type="ECO:0000256" key="4">
    <source>
        <dbReference type="SAM" id="MobiDB-lite"/>
    </source>
</evidence>
<keyword evidence="1" id="KW-0677">Repeat</keyword>
<dbReference type="PANTHER" id="PTHR24123:SF33">
    <property type="entry name" value="PROTEIN HOS4"/>
    <property type="match status" value="1"/>
</dbReference>
<dbReference type="Pfam" id="PF12796">
    <property type="entry name" value="Ank_2"/>
    <property type="match status" value="1"/>
</dbReference>
<dbReference type="PROSITE" id="PS50088">
    <property type="entry name" value="ANK_REPEAT"/>
    <property type="match status" value="1"/>
</dbReference>
<dbReference type="InterPro" id="IPR051165">
    <property type="entry name" value="Multifunctional_ANK_Repeat"/>
</dbReference>
<evidence type="ECO:0008006" key="7">
    <source>
        <dbReference type="Google" id="ProtNLM"/>
    </source>
</evidence>
<proteinExistence type="predicted"/>
<dbReference type="EMBL" id="JAVHJO010000002">
    <property type="protein sequence ID" value="KAK6542982.1"/>
    <property type="molecule type" value="Genomic_DNA"/>
</dbReference>
<protein>
    <recommendedName>
        <fullName evidence="7">Ankyrin repeat protein</fullName>
    </recommendedName>
</protein>
<dbReference type="PROSITE" id="PS50297">
    <property type="entry name" value="ANK_REP_REGION"/>
    <property type="match status" value="1"/>
</dbReference>
<evidence type="ECO:0000256" key="2">
    <source>
        <dbReference type="ARBA" id="ARBA00023043"/>
    </source>
</evidence>
<evidence type="ECO:0000256" key="1">
    <source>
        <dbReference type="ARBA" id="ARBA00022737"/>
    </source>
</evidence>
<evidence type="ECO:0000256" key="3">
    <source>
        <dbReference type="PROSITE-ProRule" id="PRU00023"/>
    </source>
</evidence>
<evidence type="ECO:0000313" key="6">
    <source>
        <dbReference type="Proteomes" id="UP001365542"/>
    </source>
</evidence>
<sequence length="721" mass="81210">MSEPTAAPGSYGRVLSRKPVAHHEGMVAFQNEARPKLSEMSLNNTFPLTLTENHLYPDQSPISHETFSPSQNLPYETFSPVRNPQYEAWSPSQNFSHENFSVSRNANVLNYGSGMESKVSRSRTQRMRIPRRPVYSETQIKTDPVFPQVQAKTEEPRKPVERQSTPPPVTFEEVSFPLRDRSPPRHQAYPYPSPRPPSITTTDSIHGPPSRFTERTDSISSYPNTSAVVLNTPVQNPDPVTLDDSDSDREPEDESFELQRAEFMVKRANELYGAKAWNQAEAFIQSLIGAMNGNFRLRGAKPGGLSKSHWLIMLVKVQASQQKWMDALNTTNLLSVTEMVEDAVPSTPGLIEFWQSYFSLKLGRSDKARSLCRKALKLRRGNPHFQEQHDHAVSLMRLIVGIQADNVEMEFYQSMLSKESYDNTVSRLIAEKDVDIILADIYFSNHERVIQPSLQKIDDIMCMEPFHQAIYRDNLAIVKHLTTYEHKPNTYITRLTPDGWSPLELAIEWASAEMVGYLFGVGALVQTTSSIPGREDLSTFHQACLGSVKYRAAKVKVIQERASPASYLGRVDLASNYDHHPTNTRRTPLMTLLAQENADEVLEIVKLLFPETQRGFVQPGFGIRARDTAGDTPLHYAARRPSFGKEVIQYLLDSGAGLSDFNTEGKIARDIALEAGWSIDVLELLKPPGGVFRTQSKVSGEPPNLRNLSRKLFGGKYKYHS</sequence>
<dbReference type="SMART" id="SM00248">
    <property type="entry name" value="ANK"/>
    <property type="match status" value="3"/>
</dbReference>
<organism evidence="5 6">
    <name type="scientific">Orbilia ellipsospora</name>
    <dbReference type="NCBI Taxonomy" id="2528407"/>
    <lineage>
        <taxon>Eukaryota</taxon>
        <taxon>Fungi</taxon>
        <taxon>Dikarya</taxon>
        <taxon>Ascomycota</taxon>
        <taxon>Pezizomycotina</taxon>
        <taxon>Orbiliomycetes</taxon>
        <taxon>Orbiliales</taxon>
        <taxon>Orbiliaceae</taxon>
        <taxon>Orbilia</taxon>
    </lineage>
</organism>
<dbReference type="InterPro" id="IPR002110">
    <property type="entry name" value="Ankyrin_rpt"/>
</dbReference>
<feature type="compositionally biased region" description="Polar residues" evidence="4">
    <location>
        <begin position="218"/>
        <end position="235"/>
    </location>
</feature>
<keyword evidence="2 3" id="KW-0040">ANK repeat</keyword>
<gene>
    <name evidence="5" type="ORF">TWF694_006914</name>
</gene>
<dbReference type="AlphaFoldDB" id="A0AAV9XN43"/>